<name>A0A1Y1WF99_9FUNG</name>
<feature type="compositionally biased region" description="Low complexity" evidence="1">
    <location>
        <begin position="18"/>
        <end position="77"/>
    </location>
</feature>
<organism evidence="2 3">
    <name type="scientific">Linderina pennispora</name>
    <dbReference type="NCBI Taxonomy" id="61395"/>
    <lineage>
        <taxon>Eukaryota</taxon>
        <taxon>Fungi</taxon>
        <taxon>Fungi incertae sedis</taxon>
        <taxon>Zoopagomycota</taxon>
        <taxon>Kickxellomycotina</taxon>
        <taxon>Kickxellomycetes</taxon>
        <taxon>Kickxellales</taxon>
        <taxon>Kickxellaceae</taxon>
        <taxon>Linderina</taxon>
    </lineage>
</organism>
<evidence type="ECO:0000256" key="1">
    <source>
        <dbReference type="SAM" id="MobiDB-lite"/>
    </source>
</evidence>
<feature type="region of interest" description="Disordered" evidence="1">
    <location>
        <begin position="1"/>
        <end position="107"/>
    </location>
</feature>
<evidence type="ECO:0000313" key="2">
    <source>
        <dbReference type="EMBL" id="ORX71988.1"/>
    </source>
</evidence>
<dbReference type="RefSeq" id="XP_040745412.1">
    <property type="nucleotide sequence ID" value="XM_040883042.1"/>
</dbReference>
<proteinExistence type="predicted"/>
<dbReference type="EMBL" id="MCFD01000003">
    <property type="protein sequence ID" value="ORX71988.1"/>
    <property type="molecule type" value="Genomic_DNA"/>
</dbReference>
<dbReference type="GeneID" id="63799690"/>
<gene>
    <name evidence="2" type="ORF">DL89DRAFT_105266</name>
</gene>
<evidence type="ECO:0000313" key="3">
    <source>
        <dbReference type="Proteomes" id="UP000193922"/>
    </source>
</evidence>
<comment type="caution">
    <text evidence="2">The sequence shown here is derived from an EMBL/GenBank/DDBJ whole genome shotgun (WGS) entry which is preliminary data.</text>
</comment>
<reference evidence="2 3" key="1">
    <citation type="submission" date="2016-07" db="EMBL/GenBank/DDBJ databases">
        <title>Pervasive Adenine N6-methylation of Active Genes in Fungi.</title>
        <authorList>
            <consortium name="DOE Joint Genome Institute"/>
            <person name="Mondo S.J."/>
            <person name="Dannebaum R.O."/>
            <person name="Kuo R.C."/>
            <person name="Labutti K."/>
            <person name="Haridas S."/>
            <person name="Kuo A."/>
            <person name="Salamov A."/>
            <person name="Ahrendt S.R."/>
            <person name="Lipzen A."/>
            <person name="Sullivan W."/>
            <person name="Andreopoulos W.B."/>
            <person name="Clum A."/>
            <person name="Lindquist E."/>
            <person name="Daum C."/>
            <person name="Ramamoorthy G.K."/>
            <person name="Gryganskyi A."/>
            <person name="Culley D."/>
            <person name="Magnuson J.K."/>
            <person name="James T.Y."/>
            <person name="O'Malley M.A."/>
            <person name="Stajich J.E."/>
            <person name="Spatafora J.W."/>
            <person name="Visel A."/>
            <person name="Grigoriev I.V."/>
        </authorList>
    </citation>
    <scope>NUCLEOTIDE SEQUENCE [LARGE SCALE GENOMIC DNA]</scope>
    <source>
        <strain evidence="2 3">ATCC 12442</strain>
    </source>
</reference>
<protein>
    <submittedName>
        <fullName evidence="2">Uncharacterized protein</fullName>
    </submittedName>
</protein>
<feature type="compositionally biased region" description="Basic and acidic residues" evidence="1">
    <location>
        <begin position="1"/>
        <end position="14"/>
    </location>
</feature>
<dbReference type="AlphaFoldDB" id="A0A1Y1WF99"/>
<dbReference type="OrthoDB" id="434258at2759"/>
<dbReference type="Proteomes" id="UP000193922">
    <property type="component" value="Unassembled WGS sequence"/>
</dbReference>
<keyword evidence="3" id="KW-1185">Reference proteome</keyword>
<accession>A0A1Y1WF99</accession>
<sequence>MSKAIEETLRKLEGTHISNAGSATSGSPTTTSAPSPTATNAKEVASPGPSSSSNSPATAASVVVQSPEQQQQQQQEAELARRRGNRRVVQSMYGAPPGYNASMGIGRDSMNRGRMASSGRQRNSIMIPVRIAVCLVSVS</sequence>